<dbReference type="PANTHER" id="PTHR11735:SF11">
    <property type="entry name" value="TRNA THREONYLCARBAMOYLADENOSINE BIOSYNTHESIS PROTEIN TSAB"/>
    <property type="match status" value="1"/>
</dbReference>
<dbReference type="Gene3D" id="3.30.420.40">
    <property type="match status" value="2"/>
</dbReference>
<evidence type="ECO:0000259" key="1">
    <source>
        <dbReference type="Pfam" id="PF00814"/>
    </source>
</evidence>
<gene>
    <name evidence="2" type="ORF">UFOPK2195_00657</name>
    <name evidence="3" type="ORF">UFOPK4000_00535</name>
</gene>
<name>A0A6J6KX52_9ZZZZ</name>
<proteinExistence type="predicted"/>
<dbReference type="GO" id="GO:0005829">
    <property type="term" value="C:cytosol"/>
    <property type="evidence" value="ECO:0007669"/>
    <property type="project" value="TreeGrafter"/>
</dbReference>
<evidence type="ECO:0000313" key="3">
    <source>
        <dbReference type="EMBL" id="CAB4988048.1"/>
    </source>
</evidence>
<reference evidence="2" key="1">
    <citation type="submission" date="2020-05" db="EMBL/GenBank/DDBJ databases">
        <authorList>
            <person name="Chiriac C."/>
            <person name="Salcher M."/>
            <person name="Ghai R."/>
            <person name="Kavagutti S V."/>
        </authorList>
    </citation>
    <scope>NUCLEOTIDE SEQUENCE</scope>
</reference>
<dbReference type="InterPro" id="IPR043129">
    <property type="entry name" value="ATPase_NBD"/>
</dbReference>
<dbReference type="InterPro" id="IPR022496">
    <property type="entry name" value="T6A_TsaB"/>
</dbReference>
<accession>A0A6J6KX52</accession>
<dbReference type="AlphaFoldDB" id="A0A6J6KX52"/>
<dbReference type="NCBIfam" id="TIGR03725">
    <property type="entry name" value="T6A_YeaZ"/>
    <property type="match status" value="1"/>
</dbReference>
<dbReference type="EMBL" id="CAFBOT010000071">
    <property type="protein sequence ID" value="CAB4988048.1"/>
    <property type="molecule type" value="Genomic_DNA"/>
</dbReference>
<dbReference type="PANTHER" id="PTHR11735">
    <property type="entry name" value="TRNA N6-ADENOSINE THREONYLCARBAMOYLTRANSFERASE"/>
    <property type="match status" value="1"/>
</dbReference>
<sequence>MIILAIDTATDAVSVALHDGDGVIATSESRSERQHAELLTPMIDFVCKQANITLHDVGAVAVDVGPGLFTGMRVGIASAQAIAHVLELPMAAITSLDALSFEVPSTLDVVASVIDARRGEVYWSLYRRVDGVLRQVAAPQVGSVEQCAVEIIDRGQSTTLVGTGALQYRDEFDQRLSTVLPEVEFADEKFSMPSATTIATLAHELALRDMLVDVDAIVPLYLRAPDAEINWATRSAS</sequence>
<dbReference type="InterPro" id="IPR000905">
    <property type="entry name" value="Gcp-like_dom"/>
</dbReference>
<dbReference type="CDD" id="cd24032">
    <property type="entry name" value="ASKHA_NBD_TsaB"/>
    <property type="match status" value="1"/>
</dbReference>
<dbReference type="GO" id="GO:0002949">
    <property type="term" value="P:tRNA threonylcarbamoyladenosine modification"/>
    <property type="evidence" value="ECO:0007669"/>
    <property type="project" value="InterPro"/>
</dbReference>
<dbReference type="SUPFAM" id="SSF53067">
    <property type="entry name" value="Actin-like ATPase domain"/>
    <property type="match status" value="2"/>
</dbReference>
<feature type="domain" description="Gcp-like" evidence="1">
    <location>
        <begin position="31"/>
        <end position="231"/>
    </location>
</feature>
<protein>
    <submittedName>
        <fullName evidence="2">Unannotated protein</fullName>
    </submittedName>
</protein>
<dbReference type="EMBL" id="CAEZWH010000112">
    <property type="protein sequence ID" value="CAB4654370.1"/>
    <property type="molecule type" value="Genomic_DNA"/>
</dbReference>
<evidence type="ECO:0000313" key="2">
    <source>
        <dbReference type="EMBL" id="CAB4654370.1"/>
    </source>
</evidence>
<organism evidence="2">
    <name type="scientific">freshwater metagenome</name>
    <dbReference type="NCBI Taxonomy" id="449393"/>
    <lineage>
        <taxon>unclassified sequences</taxon>
        <taxon>metagenomes</taxon>
        <taxon>ecological metagenomes</taxon>
    </lineage>
</organism>
<dbReference type="Pfam" id="PF00814">
    <property type="entry name" value="TsaD"/>
    <property type="match status" value="1"/>
</dbReference>